<keyword evidence="2" id="KW-1133">Transmembrane helix</keyword>
<accession>A0ABQ8AUP4</accession>
<dbReference type="PANTHER" id="PTHR31170">
    <property type="entry name" value="BNAC04G53230D PROTEIN"/>
    <property type="match status" value="1"/>
</dbReference>
<evidence type="ECO:0000256" key="2">
    <source>
        <dbReference type="SAM" id="Phobius"/>
    </source>
</evidence>
<keyword evidence="2" id="KW-0812">Transmembrane</keyword>
<comment type="caution">
    <text evidence="3">The sequence shown here is derived from an EMBL/GenBank/DDBJ whole genome shotgun (WGS) entry which is preliminary data.</text>
</comment>
<feature type="region of interest" description="Disordered" evidence="1">
    <location>
        <begin position="241"/>
        <end position="270"/>
    </location>
</feature>
<dbReference type="InterPro" id="IPR004158">
    <property type="entry name" value="DUF247_pln"/>
</dbReference>
<name>A0ABQ8AUP4_BRANA</name>
<evidence type="ECO:0000313" key="4">
    <source>
        <dbReference type="Proteomes" id="UP000824890"/>
    </source>
</evidence>
<keyword evidence="2" id="KW-0472">Membrane</keyword>
<feature type="transmembrane region" description="Helical" evidence="2">
    <location>
        <begin position="402"/>
        <end position="427"/>
    </location>
</feature>
<feature type="compositionally biased region" description="Polar residues" evidence="1">
    <location>
        <begin position="256"/>
        <end position="268"/>
    </location>
</feature>
<protein>
    <submittedName>
        <fullName evidence="3">Uncharacterized protein</fullName>
    </submittedName>
</protein>
<proteinExistence type="predicted"/>
<dbReference type="EMBL" id="JAGKQM010000012">
    <property type="protein sequence ID" value="KAH0896254.1"/>
    <property type="molecule type" value="Genomic_DNA"/>
</dbReference>
<evidence type="ECO:0000313" key="3">
    <source>
        <dbReference type="EMBL" id="KAH0896254.1"/>
    </source>
</evidence>
<reference evidence="3 4" key="1">
    <citation type="submission" date="2021-05" db="EMBL/GenBank/DDBJ databases">
        <title>Genome Assembly of Synthetic Allotetraploid Brassica napus Reveals Homoeologous Exchanges between Subgenomes.</title>
        <authorList>
            <person name="Davis J.T."/>
        </authorList>
    </citation>
    <scope>NUCLEOTIDE SEQUENCE [LARGE SCALE GENOMIC DNA]</scope>
    <source>
        <strain evidence="4">cv. Da-Ae</strain>
        <tissue evidence="3">Seedling</tissue>
    </source>
</reference>
<dbReference type="PANTHER" id="PTHR31170:SF9">
    <property type="entry name" value="PROTEIN, PUTATIVE (DUF247)-RELATED"/>
    <property type="match status" value="1"/>
</dbReference>
<evidence type="ECO:0000256" key="1">
    <source>
        <dbReference type="SAM" id="MobiDB-lite"/>
    </source>
</evidence>
<gene>
    <name evidence="3" type="ORF">HID58_045822</name>
</gene>
<dbReference type="Proteomes" id="UP000824890">
    <property type="component" value="Unassembled WGS sequence"/>
</dbReference>
<sequence>MDPGHCIYKVSKSIRNVKPQAYRPQVVLIGLHNRSIKQTANDGAGTSSDQGQTNKTKQKYVNMEKQKKTYLKSFTEKVGPKSIQDMKEIIIAEEKNIRGSYEISTEWVPPESFVDHILEDSVFIMEFIITHGENSHDTKHTADVKQDLMLLENQLPFFIFQKLFGSHMEKLGIMGTVEQFILNFFSLKIKKKTNFRHFTDMFRCVYEESLEETPNLNDLTGEAIGEMANADNLSRAGVKFKTPSQWKSSERDRSHSGNLQPMTSISSGKETDDYSLHVSFKEGCLVMSSFRADEASETILRNVIAFEQSHGAVNPFTSNYINFINLLITNERDVEVLTAEGVLRNRMGSPNLVVQMINDLNRGLKEPTSSQYRSIAMNLKAHYKSRRNRYWATLSKVYFPDLLTGTATCAAVFLLFLTLIGTVASVIQAYKSFESVPPTIIYMTSKADQRKDAP</sequence>
<dbReference type="Pfam" id="PF03140">
    <property type="entry name" value="DUF247"/>
    <property type="match status" value="1"/>
</dbReference>
<keyword evidence="4" id="KW-1185">Reference proteome</keyword>
<organism evidence="3 4">
    <name type="scientific">Brassica napus</name>
    <name type="common">Rape</name>
    <dbReference type="NCBI Taxonomy" id="3708"/>
    <lineage>
        <taxon>Eukaryota</taxon>
        <taxon>Viridiplantae</taxon>
        <taxon>Streptophyta</taxon>
        <taxon>Embryophyta</taxon>
        <taxon>Tracheophyta</taxon>
        <taxon>Spermatophyta</taxon>
        <taxon>Magnoliopsida</taxon>
        <taxon>eudicotyledons</taxon>
        <taxon>Gunneridae</taxon>
        <taxon>Pentapetalae</taxon>
        <taxon>rosids</taxon>
        <taxon>malvids</taxon>
        <taxon>Brassicales</taxon>
        <taxon>Brassicaceae</taxon>
        <taxon>Brassiceae</taxon>
        <taxon>Brassica</taxon>
    </lineage>
</organism>